<dbReference type="InParanoid" id="A0A1Y1XYF5"/>
<name>A0A1Y1XYF5_9FUNG</name>
<gene>
    <name evidence="1" type="ORF">K493DRAFT_304630</name>
</gene>
<evidence type="ECO:0000313" key="2">
    <source>
        <dbReference type="Proteomes" id="UP000193498"/>
    </source>
</evidence>
<reference evidence="1 2" key="1">
    <citation type="submission" date="2016-07" db="EMBL/GenBank/DDBJ databases">
        <title>Pervasive Adenine N6-methylation of Active Genes in Fungi.</title>
        <authorList>
            <consortium name="DOE Joint Genome Institute"/>
            <person name="Mondo S.J."/>
            <person name="Dannebaum R.O."/>
            <person name="Kuo R.C."/>
            <person name="Labutti K."/>
            <person name="Haridas S."/>
            <person name="Kuo A."/>
            <person name="Salamov A."/>
            <person name="Ahrendt S.R."/>
            <person name="Lipzen A."/>
            <person name="Sullivan W."/>
            <person name="Andreopoulos W.B."/>
            <person name="Clum A."/>
            <person name="Lindquist E."/>
            <person name="Daum C."/>
            <person name="Ramamoorthy G.K."/>
            <person name="Gryganskyi A."/>
            <person name="Culley D."/>
            <person name="Magnuson J.K."/>
            <person name="James T.Y."/>
            <person name="O'Malley M.A."/>
            <person name="Stajich J.E."/>
            <person name="Spatafora J.W."/>
            <person name="Visel A."/>
            <person name="Grigoriev I.V."/>
        </authorList>
    </citation>
    <scope>NUCLEOTIDE SEQUENCE [LARGE SCALE GENOMIC DNA]</scope>
    <source>
        <strain evidence="1 2">CBS 931.73</strain>
    </source>
</reference>
<sequence>MLWRKPMLTSKKSKDLCLEVIKSNPLLASYVQDWPYESKLLSADLLSYLPNLRNVGYMLASSFRPEKLNKAWHLQRIDHLDYCATDGPEVFQSLTMLCPRLEKLTIRINSLNQVSDFTKWMNLEKVASLKHLKIINSDYGVENSQTYFLRGFVSIFPNMESLDIESYAFSGHEVDGLSSHCAKLCGLSIVTTTLSQYQINGLARELKRGLGKRLNKLQLCVSRTSRSPLSLVNVFTSLGSLVELSLYRFELDDNTLNSLAICTRGTLTKLQLGFISPPTSGYFFYQRSAQLWEEFFAGVGDSLVDITFNESFGNFRDMISFAVSKYCSRLQKLTVKYHEDNFVCPIIRGCGRSLRHLEYSECFVTEGALSTVFDYAFNLQSLIIMEHKHNAHRPKADSLKFKDFIHRSRCALRTLTMTGVDIEGDVLAQIGEYGHKLVHLNLDRIHAAQEERTIIDDLRRANPNLRNIQIELAKP</sequence>
<dbReference type="PANTHER" id="PTHR13318:SF247">
    <property type="entry name" value="GH16156P"/>
    <property type="match status" value="1"/>
</dbReference>
<proteinExistence type="predicted"/>
<dbReference type="Proteomes" id="UP000193498">
    <property type="component" value="Unassembled WGS sequence"/>
</dbReference>
<dbReference type="EMBL" id="MCFE01000360">
    <property type="protein sequence ID" value="ORX90780.1"/>
    <property type="molecule type" value="Genomic_DNA"/>
</dbReference>
<dbReference type="Gene3D" id="3.80.10.10">
    <property type="entry name" value="Ribonuclease Inhibitor"/>
    <property type="match status" value="1"/>
</dbReference>
<dbReference type="GO" id="GO:0019005">
    <property type="term" value="C:SCF ubiquitin ligase complex"/>
    <property type="evidence" value="ECO:0007669"/>
    <property type="project" value="TreeGrafter"/>
</dbReference>
<evidence type="ECO:0000313" key="1">
    <source>
        <dbReference type="EMBL" id="ORX90780.1"/>
    </source>
</evidence>
<dbReference type="GO" id="GO:0031146">
    <property type="term" value="P:SCF-dependent proteasomal ubiquitin-dependent protein catabolic process"/>
    <property type="evidence" value="ECO:0007669"/>
    <property type="project" value="TreeGrafter"/>
</dbReference>
<comment type="caution">
    <text evidence="1">The sequence shown here is derived from an EMBL/GenBank/DDBJ whole genome shotgun (WGS) entry which is preliminary data.</text>
</comment>
<dbReference type="PANTHER" id="PTHR13318">
    <property type="entry name" value="PARTNER OF PAIRED, ISOFORM B-RELATED"/>
    <property type="match status" value="1"/>
</dbReference>
<organism evidence="1 2">
    <name type="scientific">Basidiobolus meristosporus CBS 931.73</name>
    <dbReference type="NCBI Taxonomy" id="1314790"/>
    <lineage>
        <taxon>Eukaryota</taxon>
        <taxon>Fungi</taxon>
        <taxon>Fungi incertae sedis</taxon>
        <taxon>Zoopagomycota</taxon>
        <taxon>Entomophthoromycotina</taxon>
        <taxon>Basidiobolomycetes</taxon>
        <taxon>Basidiobolales</taxon>
        <taxon>Basidiobolaceae</taxon>
        <taxon>Basidiobolus</taxon>
    </lineage>
</organism>
<dbReference type="AlphaFoldDB" id="A0A1Y1XYF5"/>
<protein>
    <recommendedName>
        <fullName evidence="3">RNI-like protein</fullName>
    </recommendedName>
</protein>
<dbReference type="SUPFAM" id="SSF52047">
    <property type="entry name" value="RNI-like"/>
    <property type="match status" value="1"/>
</dbReference>
<accession>A0A1Y1XYF5</accession>
<keyword evidence="2" id="KW-1185">Reference proteome</keyword>
<evidence type="ECO:0008006" key="3">
    <source>
        <dbReference type="Google" id="ProtNLM"/>
    </source>
</evidence>
<dbReference type="InterPro" id="IPR032675">
    <property type="entry name" value="LRR_dom_sf"/>
</dbReference>